<dbReference type="InterPro" id="IPR032675">
    <property type="entry name" value="LRR_dom_sf"/>
</dbReference>
<dbReference type="EMBL" id="KQ242165">
    <property type="protein sequence ID" value="KNC80348.1"/>
    <property type="molecule type" value="Genomic_DNA"/>
</dbReference>
<dbReference type="STRING" id="667725.A0A0L0FWL5"/>
<dbReference type="GO" id="GO:0005737">
    <property type="term" value="C:cytoplasm"/>
    <property type="evidence" value="ECO:0007669"/>
    <property type="project" value="TreeGrafter"/>
</dbReference>
<evidence type="ECO:0000313" key="4">
    <source>
        <dbReference type="Proteomes" id="UP000054560"/>
    </source>
</evidence>
<sequence length="123" mass="13786">LQTLKLEGNQLIEFPIELLSLSKLNGVYLANNKIKNIPEGTPAMVNLIELSLENNQVASISPDLSKCPRLKTVKLSNNKLKFTNIPENLFVDSIFQLFSLDGNAVEQKSLRDLPGYTEVRCRN</sequence>
<dbReference type="Gene3D" id="3.80.10.10">
    <property type="entry name" value="Ribonuclease Inhibitor"/>
    <property type="match status" value="1"/>
</dbReference>
<dbReference type="SUPFAM" id="SSF52058">
    <property type="entry name" value="L domain-like"/>
    <property type="match status" value="1"/>
</dbReference>
<dbReference type="eggNOG" id="KOG0619">
    <property type="taxonomic scope" value="Eukaryota"/>
</dbReference>
<reference evidence="3 4" key="1">
    <citation type="submission" date="2011-02" db="EMBL/GenBank/DDBJ databases">
        <title>The Genome Sequence of Sphaeroforma arctica JP610.</title>
        <authorList>
            <consortium name="The Broad Institute Genome Sequencing Platform"/>
            <person name="Russ C."/>
            <person name="Cuomo C."/>
            <person name="Young S.K."/>
            <person name="Zeng Q."/>
            <person name="Gargeya S."/>
            <person name="Alvarado L."/>
            <person name="Berlin A."/>
            <person name="Chapman S.B."/>
            <person name="Chen Z."/>
            <person name="Freedman E."/>
            <person name="Gellesch M."/>
            <person name="Goldberg J."/>
            <person name="Griggs A."/>
            <person name="Gujja S."/>
            <person name="Heilman E."/>
            <person name="Heiman D."/>
            <person name="Howarth C."/>
            <person name="Mehta T."/>
            <person name="Neiman D."/>
            <person name="Pearson M."/>
            <person name="Roberts A."/>
            <person name="Saif S."/>
            <person name="Shea T."/>
            <person name="Shenoy N."/>
            <person name="Sisk P."/>
            <person name="Stolte C."/>
            <person name="Sykes S."/>
            <person name="White J."/>
            <person name="Yandava C."/>
            <person name="Burger G."/>
            <person name="Gray M.W."/>
            <person name="Holland P.W.H."/>
            <person name="King N."/>
            <person name="Lang F.B.F."/>
            <person name="Roger A.J."/>
            <person name="Ruiz-Trillo I."/>
            <person name="Haas B."/>
            <person name="Nusbaum C."/>
            <person name="Birren B."/>
        </authorList>
    </citation>
    <scope>NUCLEOTIDE SEQUENCE [LARGE SCALE GENOMIC DNA]</scope>
    <source>
        <strain evidence="3 4">JP610</strain>
    </source>
</reference>
<dbReference type="Proteomes" id="UP000054560">
    <property type="component" value="Unassembled WGS sequence"/>
</dbReference>
<keyword evidence="1" id="KW-0433">Leucine-rich repeat</keyword>
<dbReference type="SMART" id="SM00369">
    <property type="entry name" value="LRR_TYP"/>
    <property type="match status" value="3"/>
</dbReference>
<dbReference type="RefSeq" id="XP_014154250.1">
    <property type="nucleotide sequence ID" value="XM_014298775.1"/>
</dbReference>
<dbReference type="GeneID" id="25907798"/>
<dbReference type="PANTHER" id="PTHR48051:SF1">
    <property type="entry name" value="RAS SUPPRESSOR PROTEIN 1"/>
    <property type="match status" value="1"/>
</dbReference>
<keyword evidence="2" id="KW-0677">Repeat</keyword>
<feature type="non-terminal residue" evidence="3">
    <location>
        <position position="1"/>
    </location>
</feature>
<proteinExistence type="predicted"/>
<dbReference type="InterPro" id="IPR025875">
    <property type="entry name" value="Leu-rich_rpt_4"/>
</dbReference>
<dbReference type="PANTHER" id="PTHR48051">
    <property type="match status" value="1"/>
</dbReference>
<dbReference type="InterPro" id="IPR003591">
    <property type="entry name" value="Leu-rich_rpt_typical-subtyp"/>
</dbReference>
<dbReference type="PROSITE" id="PS51450">
    <property type="entry name" value="LRR"/>
    <property type="match status" value="1"/>
</dbReference>
<dbReference type="OrthoDB" id="1728874at2759"/>
<dbReference type="InterPro" id="IPR050216">
    <property type="entry name" value="LRR_domain-containing"/>
</dbReference>
<protein>
    <submittedName>
        <fullName evidence="3">Uncharacterized protein</fullName>
    </submittedName>
</protein>
<evidence type="ECO:0000256" key="1">
    <source>
        <dbReference type="ARBA" id="ARBA00022614"/>
    </source>
</evidence>
<gene>
    <name evidence="3" type="ORF">SARC_07294</name>
</gene>
<dbReference type="AlphaFoldDB" id="A0A0L0FWL5"/>
<evidence type="ECO:0000313" key="3">
    <source>
        <dbReference type="EMBL" id="KNC80348.1"/>
    </source>
</evidence>
<name>A0A0L0FWL5_9EUKA</name>
<keyword evidence="4" id="KW-1185">Reference proteome</keyword>
<organism evidence="3 4">
    <name type="scientific">Sphaeroforma arctica JP610</name>
    <dbReference type="NCBI Taxonomy" id="667725"/>
    <lineage>
        <taxon>Eukaryota</taxon>
        <taxon>Ichthyosporea</taxon>
        <taxon>Ichthyophonida</taxon>
        <taxon>Sphaeroforma</taxon>
    </lineage>
</organism>
<evidence type="ECO:0000256" key="2">
    <source>
        <dbReference type="ARBA" id="ARBA00022737"/>
    </source>
</evidence>
<dbReference type="InterPro" id="IPR001611">
    <property type="entry name" value="Leu-rich_rpt"/>
</dbReference>
<dbReference type="Pfam" id="PF12799">
    <property type="entry name" value="LRR_4"/>
    <property type="match status" value="1"/>
</dbReference>
<accession>A0A0L0FWL5</accession>